<feature type="domain" description="Ig-like" evidence="9">
    <location>
        <begin position="596"/>
        <end position="683"/>
    </location>
</feature>
<dbReference type="SMART" id="SM00407">
    <property type="entry name" value="IGc1"/>
    <property type="match status" value="7"/>
</dbReference>
<dbReference type="InterPro" id="IPR007110">
    <property type="entry name" value="Ig-like_dom"/>
</dbReference>
<evidence type="ECO:0000313" key="10">
    <source>
        <dbReference type="Ensembl" id="ENSATEP00000036176.2"/>
    </source>
</evidence>
<keyword evidence="6" id="KW-0393">Immunoglobulin domain</keyword>
<dbReference type="AlphaFoldDB" id="A0A3Q1KI15"/>
<dbReference type="STRING" id="64144.ENSATEP00000036176"/>
<dbReference type="Pfam" id="PF07686">
    <property type="entry name" value="V-set"/>
    <property type="match status" value="1"/>
</dbReference>
<accession>A0A3Q1KI15</accession>
<dbReference type="InParanoid" id="A0A3Q1KI15"/>
<evidence type="ECO:0000256" key="2">
    <source>
        <dbReference type="ARBA" id="ARBA00022692"/>
    </source>
</evidence>
<evidence type="ECO:0000256" key="8">
    <source>
        <dbReference type="SAM" id="SignalP"/>
    </source>
</evidence>
<organism evidence="10 11">
    <name type="scientific">Anabas testudineus</name>
    <name type="common">Climbing perch</name>
    <name type="synonym">Anthias testudineus</name>
    <dbReference type="NCBI Taxonomy" id="64144"/>
    <lineage>
        <taxon>Eukaryota</taxon>
        <taxon>Metazoa</taxon>
        <taxon>Chordata</taxon>
        <taxon>Craniata</taxon>
        <taxon>Vertebrata</taxon>
        <taxon>Euteleostomi</taxon>
        <taxon>Actinopterygii</taxon>
        <taxon>Neopterygii</taxon>
        <taxon>Teleostei</taxon>
        <taxon>Neoteleostei</taxon>
        <taxon>Acanthomorphata</taxon>
        <taxon>Anabantaria</taxon>
        <taxon>Anabantiformes</taxon>
        <taxon>Anabantoidei</taxon>
        <taxon>Anabantidae</taxon>
        <taxon>Anabas</taxon>
    </lineage>
</organism>
<reference evidence="10" key="2">
    <citation type="submission" date="2025-08" db="UniProtKB">
        <authorList>
            <consortium name="Ensembl"/>
        </authorList>
    </citation>
    <scope>IDENTIFICATION</scope>
</reference>
<dbReference type="GeneTree" id="ENSGT00940000161491"/>
<dbReference type="OrthoDB" id="9945861at2759"/>
<dbReference type="PROSITE" id="PS50835">
    <property type="entry name" value="IG_LIKE"/>
    <property type="match status" value="8"/>
</dbReference>
<dbReference type="InterPro" id="IPR003597">
    <property type="entry name" value="Ig_C1-set"/>
</dbReference>
<feature type="domain" description="Ig-like" evidence="9">
    <location>
        <begin position="231"/>
        <end position="327"/>
    </location>
</feature>
<keyword evidence="11" id="KW-1185">Reference proteome</keyword>
<feature type="transmembrane region" description="Helical" evidence="7">
    <location>
        <begin position="910"/>
        <end position="933"/>
    </location>
</feature>
<evidence type="ECO:0000313" key="11">
    <source>
        <dbReference type="Proteomes" id="UP000265040"/>
    </source>
</evidence>
<dbReference type="InterPro" id="IPR013162">
    <property type="entry name" value="CD80_C2-set"/>
</dbReference>
<dbReference type="Proteomes" id="UP000265040">
    <property type="component" value="Chromosome 8"/>
</dbReference>
<feature type="domain" description="Ig-like" evidence="9">
    <location>
        <begin position="685"/>
        <end position="781"/>
    </location>
</feature>
<dbReference type="Gene3D" id="2.60.40.10">
    <property type="entry name" value="Immunoglobulins"/>
    <property type="match status" value="9"/>
</dbReference>
<proteinExistence type="predicted"/>
<dbReference type="CDD" id="cd00098">
    <property type="entry name" value="IgC1"/>
    <property type="match status" value="4"/>
</dbReference>
<feature type="domain" description="Ig-like" evidence="9">
    <location>
        <begin position="29"/>
        <end position="111"/>
    </location>
</feature>
<evidence type="ECO:0000256" key="5">
    <source>
        <dbReference type="ARBA" id="ARBA00023157"/>
    </source>
</evidence>
<reference evidence="10" key="1">
    <citation type="submission" date="2021-04" db="EMBL/GenBank/DDBJ databases">
        <authorList>
            <consortium name="Wellcome Sanger Institute Data Sharing"/>
        </authorList>
    </citation>
    <scope>NUCLEOTIDE SEQUENCE [LARGE SCALE GENOMIC DNA]</scope>
</reference>
<protein>
    <recommendedName>
        <fullName evidence="9">Ig-like domain-containing protein</fullName>
    </recommendedName>
</protein>
<feature type="domain" description="Ig-like" evidence="9">
    <location>
        <begin position="493"/>
        <end position="589"/>
    </location>
</feature>
<evidence type="ECO:0000256" key="3">
    <source>
        <dbReference type="ARBA" id="ARBA00022989"/>
    </source>
</evidence>
<keyword evidence="2 7" id="KW-0812">Transmembrane</keyword>
<comment type="subcellular location">
    <subcellularLocation>
        <location evidence="1">Membrane</location>
        <topology evidence="1">Single-pass membrane protein</topology>
    </subcellularLocation>
</comment>
<evidence type="ECO:0000256" key="6">
    <source>
        <dbReference type="ARBA" id="ARBA00023319"/>
    </source>
</evidence>
<dbReference type="Pfam" id="PF07654">
    <property type="entry name" value="C1-set"/>
    <property type="match status" value="7"/>
</dbReference>
<sequence length="969" mass="107843">MFSVALILLLTAGSCVYSLDLIQPDSLVVQPGQSLATTCQVSGDSRSTYAIGWIRQREGKAMEWILIIWADDKLAHNNATKNKFSCSRDTSTGVYLHMSGLTTDDSAVYYCANEISHCDYYFDYWGKGTTVTVTSATATRPTVFPLVPCGSGTGDTVTLGCFATGFTPSSLTFKWTKGGTALTDFIQYPSVLKNDAYTGVSQIQVSRQDWASKQLKCAVEHPGGNADIVAPKITLHPVWEDGFVTSPVKLICILSGYFPDTLSVQWQQNKQHLNIKPIEKKLQSVEGGQKTFSLSSEIEPNKKEWEKGSSFTCKSTHDNVQSTKEISICQIYDRTPPCVHVEIPSFDAEMKATCSVQTAFDAKVTWLIDGVPRSGSPSPVRNATHVVSTLTVPSRDWREQKTVTCKAEHTCFSSTENSVKASNGFVTSPVKLICTLSGYFPDTLSVQWQQNNQPLNIKPIEKKLQSVEGGQKTFSLKRLNHLFSISESQILSPKITLHPVWEDGFVTSPVKLICTLSGYFPDTLSVQWQQNNQPLNIKPIEKKLQSVEGGQKTFSLSSEIEPNKKEWEKGSSFTCKSTHNNVPITKEISICQSETPPCVHVEIPSFDAEMKATCSVQTAFDAKVTWLIDGVPRSGSPSPVRNATHVMSTLTVSARDWREQKTVTCKAEHTLNHLFSISESQIVAPKITLHPVWEDGFVTSPVKLICTLSGYFPDTLSVEWQQNNQPLNIKPIEKKLQSVEGGQKTFSLSSEIEPNKEEWEEGSSFTCKSTHNNVPITKEISICQSDPFKKVIITTNLSTTLLQGSNELVCLASGFCPVSINITWLIDDTKELLNYNTTEPHRSPDGTFSIQSHLNLSNVMWIPGVKITCKVTHANTTISLNQTKEGIESCTFLDEIMFTEVYQDIGVDSWYVTFTFLLLFLISVCYGVWATLIKVRYSSYSYYNMLNCSISYCLCSFTFNFIVFYNIHF</sequence>
<feature type="transmembrane region" description="Helical" evidence="7">
    <location>
        <begin position="945"/>
        <end position="967"/>
    </location>
</feature>
<dbReference type="InterPro" id="IPR003599">
    <property type="entry name" value="Ig_sub"/>
</dbReference>
<evidence type="ECO:0000259" key="9">
    <source>
        <dbReference type="PROSITE" id="PS50835"/>
    </source>
</evidence>
<name>A0A3Q1KI15_ANATE</name>
<feature type="domain" description="Ig-like" evidence="9">
    <location>
        <begin position="336"/>
        <end position="422"/>
    </location>
</feature>
<reference evidence="10" key="3">
    <citation type="submission" date="2025-09" db="UniProtKB">
        <authorList>
            <consortium name="Ensembl"/>
        </authorList>
    </citation>
    <scope>IDENTIFICATION</scope>
</reference>
<dbReference type="Pfam" id="PF08205">
    <property type="entry name" value="C2-set_2"/>
    <property type="match status" value="1"/>
</dbReference>
<feature type="domain" description="Ig-like" evidence="9">
    <location>
        <begin position="787"/>
        <end position="881"/>
    </location>
</feature>
<dbReference type="InterPro" id="IPR013783">
    <property type="entry name" value="Ig-like_fold"/>
</dbReference>
<feature type="chain" id="PRO_5030080769" description="Ig-like domain-containing protein" evidence="8">
    <location>
        <begin position="19"/>
        <end position="969"/>
    </location>
</feature>
<evidence type="ECO:0000256" key="1">
    <source>
        <dbReference type="ARBA" id="ARBA00004167"/>
    </source>
</evidence>
<dbReference type="InterPro" id="IPR050380">
    <property type="entry name" value="Immune_Resp_Modulators"/>
</dbReference>
<dbReference type="GO" id="GO:0016020">
    <property type="term" value="C:membrane"/>
    <property type="evidence" value="ECO:0007669"/>
    <property type="project" value="UniProtKB-SubCell"/>
</dbReference>
<evidence type="ECO:0000256" key="4">
    <source>
        <dbReference type="ARBA" id="ARBA00023136"/>
    </source>
</evidence>
<dbReference type="SUPFAM" id="SSF48726">
    <property type="entry name" value="Immunoglobulin"/>
    <property type="match status" value="9"/>
</dbReference>
<dbReference type="SMART" id="SM00406">
    <property type="entry name" value="IGv"/>
    <property type="match status" value="1"/>
</dbReference>
<dbReference type="InterPro" id="IPR036179">
    <property type="entry name" value="Ig-like_dom_sf"/>
</dbReference>
<feature type="domain" description="Ig-like" evidence="9">
    <location>
        <begin position="141"/>
        <end position="229"/>
    </location>
</feature>
<keyword evidence="4 7" id="KW-0472">Membrane</keyword>
<dbReference type="SMART" id="SM00409">
    <property type="entry name" value="IG"/>
    <property type="match status" value="1"/>
</dbReference>
<dbReference type="Ensembl" id="ENSATET00000036693.2">
    <property type="protein sequence ID" value="ENSATEP00000036176.2"/>
    <property type="gene ID" value="ENSATEG00000024874.2"/>
</dbReference>
<dbReference type="CDD" id="cd21819">
    <property type="entry name" value="IgC1_CH1_IgM"/>
    <property type="match status" value="1"/>
</dbReference>
<evidence type="ECO:0000256" key="7">
    <source>
        <dbReference type="SAM" id="Phobius"/>
    </source>
</evidence>
<feature type="signal peptide" evidence="8">
    <location>
        <begin position="1"/>
        <end position="18"/>
    </location>
</feature>
<keyword evidence="8" id="KW-0732">Signal</keyword>
<keyword evidence="5" id="KW-1015">Disulfide bond</keyword>
<dbReference type="InterPro" id="IPR013106">
    <property type="entry name" value="Ig_V-set"/>
</dbReference>
<dbReference type="PANTHER" id="PTHR23411">
    <property type="entry name" value="TAPASIN"/>
    <property type="match status" value="1"/>
</dbReference>
<keyword evidence="3 7" id="KW-1133">Transmembrane helix</keyword>